<feature type="compositionally biased region" description="Low complexity" evidence="1">
    <location>
        <begin position="62"/>
        <end position="98"/>
    </location>
</feature>
<dbReference type="AlphaFoldDB" id="A0A2B7Y643"/>
<dbReference type="EMBL" id="PDNA01000076">
    <property type="protein sequence ID" value="PGH16117.1"/>
    <property type="molecule type" value="Genomic_DNA"/>
</dbReference>
<name>A0A2B7Y643_POLH7</name>
<dbReference type="Proteomes" id="UP000224634">
    <property type="component" value="Unassembled WGS sequence"/>
</dbReference>
<gene>
    <name evidence="2" type="ORF">AJ80_05332</name>
</gene>
<organism evidence="2 3">
    <name type="scientific">Polytolypa hystricis (strain UAMH7299)</name>
    <dbReference type="NCBI Taxonomy" id="1447883"/>
    <lineage>
        <taxon>Eukaryota</taxon>
        <taxon>Fungi</taxon>
        <taxon>Dikarya</taxon>
        <taxon>Ascomycota</taxon>
        <taxon>Pezizomycotina</taxon>
        <taxon>Eurotiomycetes</taxon>
        <taxon>Eurotiomycetidae</taxon>
        <taxon>Onygenales</taxon>
        <taxon>Onygenales incertae sedis</taxon>
        <taxon>Polytolypa</taxon>
    </lineage>
</organism>
<proteinExistence type="predicted"/>
<reference evidence="2 3" key="1">
    <citation type="submission" date="2017-10" db="EMBL/GenBank/DDBJ databases">
        <title>Comparative genomics in systemic dimorphic fungi from Ajellomycetaceae.</title>
        <authorList>
            <person name="Munoz J.F."/>
            <person name="Mcewen J.G."/>
            <person name="Clay O.K."/>
            <person name="Cuomo C.A."/>
        </authorList>
    </citation>
    <scope>NUCLEOTIDE SEQUENCE [LARGE SCALE GENOMIC DNA]</scope>
    <source>
        <strain evidence="2 3">UAMH7299</strain>
    </source>
</reference>
<feature type="region of interest" description="Disordered" evidence="1">
    <location>
        <begin position="55"/>
        <end position="98"/>
    </location>
</feature>
<accession>A0A2B7Y643</accession>
<keyword evidence="3" id="KW-1185">Reference proteome</keyword>
<comment type="caution">
    <text evidence="2">The sequence shown here is derived from an EMBL/GenBank/DDBJ whole genome shotgun (WGS) entry which is preliminary data.</text>
</comment>
<evidence type="ECO:0000313" key="2">
    <source>
        <dbReference type="EMBL" id="PGH16117.1"/>
    </source>
</evidence>
<sequence length="98" mass="10724">MCRQIYNEHACNHAVFVRTKTCGKKQYCPRISRENLPVNHICDRCAAQILVNMRHRGGSNGGSRRQSPGSRGGAASTNATSTTTTTMSSLTAGSRRKR</sequence>
<evidence type="ECO:0000313" key="3">
    <source>
        <dbReference type="Proteomes" id="UP000224634"/>
    </source>
</evidence>
<evidence type="ECO:0000256" key="1">
    <source>
        <dbReference type="SAM" id="MobiDB-lite"/>
    </source>
</evidence>
<protein>
    <submittedName>
        <fullName evidence="2">Uncharacterized protein</fullName>
    </submittedName>
</protein>